<dbReference type="EMBL" id="JBFAIH010000001">
    <property type="protein sequence ID" value="MEV0361623.1"/>
    <property type="molecule type" value="Genomic_DNA"/>
</dbReference>
<dbReference type="Proteomes" id="UP001551658">
    <property type="component" value="Unassembled WGS sequence"/>
</dbReference>
<evidence type="ECO:0000313" key="1">
    <source>
        <dbReference type="EMBL" id="MEV0361623.1"/>
    </source>
</evidence>
<accession>A0ABV3F1N9</accession>
<dbReference type="RefSeq" id="WP_357972704.1">
    <property type="nucleotide sequence ID" value="NZ_JBFAIH010000001.1"/>
</dbReference>
<sequence length="130" mass="14801">MSKHEWDALTETEKAFMVSAYEIGCLASVWGDLDETDRSRPVSEVAAILLSLIDRGWIEVRRIAPWTSPCGTRKGFQPGEMVPRDQLPAVLEDPANWEYPYDRDWIGELTLVETEAGHKITHRTPEEMAE</sequence>
<proteinExistence type="predicted"/>
<name>A0ABV3F1N9_9NOCA</name>
<protein>
    <submittedName>
        <fullName evidence="1">Uncharacterized protein</fullName>
    </submittedName>
</protein>
<keyword evidence="2" id="KW-1185">Reference proteome</keyword>
<organism evidence="1 2">
    <name type="scientific">Nocardia fusca</name>
    <dbReference type="NCBI Taxonomy" id="941183"/>
    <lineage>
        <taxon>Bacteria</taxon>
        <taxon>Bacillati</taxon>
        <taxon>Actinomycetota</taxon>
        <taxon>Actinomycetes</taxon>
        <taxon>Mycobacteriales</taxon>
        <taxon>Nocardiaceae</taxon>
        <taxon>Nocardia</taxon>
    </lineage>
</organism>
<reference evidence="1 2" key="1">
    <citation type="submission" date="2024-06" db="EMBL/GenBank/DDBJ databases">
        <title>The Natural Products Discovery Center: Release of the First 8490 Sequenced Strains for Exploring Actinobacteria Biosynthetic Diversity.</title>
        <authorList>
            <person name="Kalkreuter E."/>
            <person name="Kautsar S.A."/>
            <person name="Yang D."/>
            <person name="Bader C.D."/>
            <person name="Teijaro C.N."/>
            <person name="Fluegel L."/>
            <person name="Davis C.M."/>
            <person name="Simpson J.R."/>
            <person name="Lauterbach L."/>
            <person name="Steele A.D."/>
            <person name="Gui C."/>
            <person name="Meng S."/>
            <person name="Li G."/>
            <person name="Viehrig K."/>
            <person name="Ye F."/>
            <person name="Su P."/>
            <person name="Kiefer A.F."/>
            <person name="Nichols A."/>
            <person name="Cepeda A.J."/>
            <person name="Yan W."/>
            <person name="Fan B."/>
            <person name="Jiang Y."/>
            <person name="Adhikari A."/>
            <person name="Zheng C.-J."/>
            <person name="Schuster L."/>
            <person name="Cowan T.M."/>
            <person name="Smanski M.J."/>
            <person name="Chevrette M.G."/>
            <person name="De Carvalho L.P.S."/>
            <person name="Shen B."/>
        </authorList>
    </citation>
    <scope>NUCLEOTIDE SEQUENCE [LARGE SCALE GENOMIC DNA]</scope>
    <source>
        <strain evidence="1 2">NPDC050671</strain>
    </source>
</reference>
<comment type="caution">
    <text evidence="1">The sequence shown here is derived from an EMBL/GenBank/DDBJ whole genome shotgun (WGS) entry which is preliminary data.</text>
</comment>
<evidence type="ECO:0000313" key="2">
    <source>
        <dbReference type="Proteomes" id="UP001551658"/>
    </source>
</evidence>
<gene>
    <name evidence="1" type="ORF">AB0H72_02870</name>
</gene>